<evidence type="ECO:0000313" key="2">
    <source>
        <dbReference type="EMBL" id="TKR73656.1"/>
    </source>
</evidence>
<reference evidence="2 3" key="2">
    <citation type="journal article" date="2019" name="G3 (Bethesda)">
        <title>Hybrid Assembly of the Genome of the Entomopathogenic Nematode Steinernema carpocapsae Identifies the X-Chromosome.</title>
        <authorList>
            <person name="Serra L."/>
            <person name="Macchietto M."/>
            <person name="Macias-Munoz A."/>
            <person name="McGill C.J."/>
            <person name="Rodriguez I.M."/>
            <person name="Rodriguez B."/>
            <person name="Murad R."/>
            <person name="Mortazavi A."/>
        </authorList>
    </citation>
    <scope>NUCLEOTIDE SEQUENCE [LARGE SCALE GENOMIC DNA]</scope>
    <source>
        <strain evidence="2 3">ALL</strain>
    </source>
</reference>
<sequence length="318" mass="36714">MTSPAKVRSMSEDSCEADYYHQVFKNCKGKYYTCTTSYFVCDGKQMVSFEYCFNSWQFPLLFNFLAFDLAPGDAFNFRRLMATIFTSFRSKFGFDDPSKVSRLCARFTTLRNSLYTAEDISRAFRYFDFHFWDDFVANRTSKHIDLTHRVGLHLNKVLADGCFMESGSYVRLFSALRDHRNEALAGDSGYQALRITDDFDVTRNLACRREAETDESQRTDRDRPEQPQSERVKSLMAKGENVALLLSEDEDQCVEESSKAKMPSREAFGNADVDLSKTHFRLPLTKRSRWNQPRHGPEGEGRKGEATRHKIAPRDAEL</sequence>
<reference evidence="2 3" key="1">
    <citation type="journal article" date="2015" name="Genome Biol.">
        <title>Comparative genomics of Steinernema reveals deeply conserved gene regulatory networks.</title>
        <authorList>
            <person name="Dillman A.R."/>
            <person name="Macchietto M."/>
            <person name="Porter C.F."/>
            <person name="Rogers A."/>
            <person name="Williams B."/>
            <person name="Antoshechkin I."/>
            <person name="Lee M.M."/>
            <person name="Goodwin Z."/>
            <person name="Lu X."/>
            <person name="Lewis E.E."/>
            <person name="Goodrich-Blair H."/>
            <person name="Stock S.P."/>
            <person name="Adams B.J."/>
            <person name="Sternberg P.W."/>
            <person name="Mortazavi A."/>
        </authorList>
    </citation>
    <scope>NUCLEOTIDE SEQUENCE [LARGE SCALE GENOMIC DNA]</scope>
    <source>
        <strain evidence="2 3">ALL</strain>
    </source>
</reference>
<feature type="compositionally biased region" description="Basic residues" evidence="1">
    <location>
        <begin position="278"/>
        <end position="289"/>
    </location>
</feature>
<feature type="region of interest" description="Disordered" evidence="1">
    <location>
        <begin position="210"/>
        <end position="235"/>
    </location>
</feature>
<feature type="compositionally biased region" description="Basic and acidic residues" evidence="1">
    <location>
        <begin position="210"/>
        <end position="233"/>
    </location>
</feature>
<evidence type="ECO:0000256" key="1">
    <source>
        <dbReference type="SAM" id="MobiDB-lite"/>
    </source>
</evidence>
<feature type="compositionally biased region" description="Basic and acidic residues" evidence="1">
    <location>
        <begin position="295"/>
        <end position="318"/>
    </location>
</feature>
<dbReference type="AlphaFoldDB" id="A0A4U5MV05"/>
<keyword evidence="3" id="KW-1185">Reference proteome</keyword>
<comment type="caution">
    <text evidence="2">The sequence shown here is derived from an EMBL/GenBank/DDBJ whole genome shotgun (WGS) entry which is preliminary data.</text>
</comment>
<dbReference type="EMBL" id="AZBU02000006">
    <property type="protein sequence ID" value="TKR73656.1"/>
    <property type="molecule type" value="Genomic_DNA"/>
</dbReference>
<organism evidence="2 3">
    <name type="scientific">Steinernema carpocapsae</name>
    <name type="common">Entomopathogenic nematode</name>
    <dbReference type="NCBI Taxonomy" id="34508"/>
    <lineage>
        <taxon>Eukaryota</taxon>
        <taxon>Metazoa</taxon>
        <taxon>Ecdysozoa</taxon>
        <taxon>Nematoda</taxon>
        <taxon>Chromadorea</taxon>
        <taxon>Rhabditida</taxon>
        <taxon>Tylenchina</taxon>
        <taxon>Panagrolaimomorpha</taxon>
        <taxon>Strongyloidoidea</taxon>
        <taxon>Steinernematidae</taxon>
        <taxon>Steinernema</taxon>
    </lineage>
</organism>
<dbReference type="Proteomes" id="UP000298663">
    <property type="component" value="Unassembled WGS sequence"/>
</dbReference>
<accession>A0A4U5MV05</accession>
<proteinExistence type="predicted"/>
<feature type="region of interest" description="Disordered" evidence="1">
    <location>
        <begin position="249"/>
        <end position="318"/>
    </location>
</feature>
<gene>
    <name evidence="2" type="ORF">L596_020941</name>
</gene>
<name>A0A4U5MV05_STECR</name>
<evidence type="ECO:0000313" key="3">
    <source>
        <dbReference type="Proteomes" id="UP000298663"/>
    </source>
</evidence>
<protein>
    <submittedName>
        <fullName evidence="2">Uncharacterized protein</fullName>
    </submittedName>
</protein>